<dbReference type="Pfam" id="PF06146">
    <property type="entry name" value="PsiE"/>
    <property type="match status" value="1"/>
</dbReference>
<keyword evidence="4 6" id="KW-1133">Transmembrane helix</keyword>
<dbReference type="GO" id="GO:0005886">
    <property type="term" value="C:plasma membrane"/>
    <property type="evidence" value="ECO:0007669"/>
    <property type="project" value="UniProtKB-SubCell"/>
</dbReference>
<dbReference type="HOGENOM" id="CLU_129179_1_0_9"/>
<evidence type="ECO:0000256" key="4">
    <source>
        <dbReference type="ARBA" id="ARBA00022989"/>
    </source>
</evidence>
<name>D3ABR0_9FIRM</name>
<dbReference type="Proteomes" id="UP000004968">
    <property type="component" value="Unassembled WGS sequence"/>
</dbReference>
<comment type="subcellular location">
    <subcellularLocation>
        <location evidence="1">Cell membrane</location>
        <topology evidence="1">Multi-pass membrane protein</topology>
    </subcellularLocation>
</comment>
<comment type="caution">
    <text evidence="7">The sequence shown here is derived from an EMBL/GenBank/DDBJ whole genome shotgun (WGS) entry which is preliminary data.</text>
</comment>
<evidence type="ECO:0000256" key="2">
    <source>
        <dbReference type="ARBA" id="ARBA00022475"/>
    </source>
</evidence>
<keyword evidence="3 6" id="KW-0812">Transmembrane</keyword>
<evidence type="ECO:0000256" key="1">
    <source>
        <dbReference type="ARBA" id="ARBA00004651"/>
    </source>
</evidence>
<feature type="transmembrane region" description="Helical" evidence="6">
    <location>
        <begin position="111"/>
        <end position="133"/>
    </location>
</feature>
<reference evidence="7 8" key="1">
    <citation type="submission" date="2010-01" db="EMBL/GenBank/DDBJ databases">
        <authorList>
            <person name="Weinstock G."/>
            <person name="Sodergren E."/>
            <person name="Clifton S."/>
            <person name="Fulton L."/>
            <person name="Fulton B."/>
            <person name="Courtney L."/>
            <person name="Fronick C."/>
            <person name="Harrison M."/>
            <person name="Strong C."/>
            <person name="Farmer C."/>
            <person name="Delahaunty K."/>
            <person name="Markovic C."/>
            <person name="Hall O."/>
            <person name="Minx P."/>
            <person name="Tomlinson C."/>
            <person name="Mitreva M."/>
            <person name="Nelson J."/>
            <person name="Hou S."/>
            <person name="Wollam A."/>
            <person name="Pepin K.H."/>
            <person name="Johnson M."/>
            <person name="Bhonagiri V."/>
            <person name="Nash W.E."/>
            <person name="Warren W."/>
            <person name="Chinwalla A."/>
            <person name="Mardis E.R."/>
            <person name="Wilson R.K."/>
        </authorList>
    </citation>
    <scope>NUCLEOTIDE SEQUENCE [LARGE SCALE GENOMIC DNA]</scope>
    <source>
        <strain evidence="7 8">DSM 13479</strain>
    </source>
</reference>
<keyword evidence="5 6" id="KW-0472">Membrane</keyword>
<evidence type="ECO:0000256" key="6">
    <source>
        <dbReference type="SAM" id="Phobius"/>
    </source>
</evidence>
<evidence type="ECO:0000313" key="8">
    <source>
        <dbReference type="Proteomes" id="UP000004968"/>
    </source>
</evidence>
<dbReference type="AlphaFoldDB" id="D3ABR0"/>
<keyword evidence="2" id="KW-1003">Cell membrane</keyword>
<evidence type="ECO:0008006" key="9">
    <source>
        <dbReference type="Google" id="ProtNLM"/>
    </source>
</evidence>
<protein>
    <recommendedName>
        <fullName evidence="9">Transporter</fullName>
    </recommendedName>
</protein>
<dbReference type="EMBL" id="ACIO01000073">
    <property type="protein sequence ID" value="EFD00733.1"/>
    <property type="molecule type" value="Genomic_DNA"/>
</dbReference>
<evidence type="ECO:0000313" key="7">
    <source>
        <dbReference type="EMBL" id="EFD00733.1"/>
    </source>
</evidence>
<gene>
    <name evidence="7" type="ORF">CLOSTHATH_01038</name>
</gene>
<feature type="transmembrane region" description="Helical" evidence="6">
    <location>
        <begin position="30"/>
        <end position="53"/>
    </location>
</feature>
<dbReference type="InterPro" id="IPR020948">
    <property type="entry name" value="P_starv_induced_PsiE-like"/>
</dbReference>
<evidence type="ECO:0000256" key="3">
    <source>
        <dbReference type="ARBA" id="ARBA00022692"/>
    </source>
</evidence>
<accession>D3ABR0</accession>
<evidence type="ECO:0000256" key="5">
    <source>
        <dbReference type="ARBA" id="ARBA00023136"/>
    </source>
</evidence>
<organism evidence="7 8">
    <name type="scientific">Hungatella hathewayi DSM 13479</name>
    <dbReference type="NCBI Taxonomy" id="566550"/>
    <lineage>
        <taxon>Bacteria</taxon>
        <taxon>Bacillati</taxon>
        <taxon>Bacillota</taxon>
        <taxon>Clostridia</taxon>
        <taxon>Lachnospirales</taxon>
        <taxon>Lachnospiraceae</taxon>
        <taxon>Hungatella</taxon>
    </lineage>
</organism>
<proteinExistence type="predicted"/>
<sequence>MNRLRRVVQLKGDKKEFEMNRITASYFTKIAAFLEFFVAAILLVAILSGAILLAVNLMGDLIHNPQVVDLNQVLGDALALVVGIEFIKMLVKHAPEAVVEVLLFAIAREMVVTHAGSAETLMGVIAVGIIFLIRHYHCPAKTAGAERGKEV</sequence>